<dbReference type="InterPro" id="IPR001789">
    <property type="entry name" value="Sig_transdc_resp-reg_receiver"/>
</dbReference>
<comment type="caution">
    <text evidence="3">The sequence shown here is derived from an EMBL/GenBank/DDBJ whole genome shotgun (WGS) entry which is preliminary data.</text>
</comment>
<protein>
    <recommendedName>
        <fullName evidence="2">Response regulatory domain-containing protein</fullName>
    </recommendedName>
</protein>
<organism evidence="3 4">
    <name type="scientific">Nocardioides marinquilinus</name>
    <dbReference type="NCBI Taxonomy" id="1210400"/>
    <lineage>
        <taxon>Bacteria</taxon>
        <taxon>Bacillati</taxon>
        <taxon>Actinomycetota</taxon>
        <taxon>Actinomycetes</taxon>
        <taxon>Propionibacteriales</taxon>
        <taxon>Nocardioidaceae</taxon>
        <taxon>Nocardioides</taxon>
    </lineage>
</organism>
<dbReference type="Pfam" id="PF00072">
    <property type="entry name" value="Response_reg"/>
    <property type="match status" value="1"/>
</dbReference>
<keyword evidence="1" id="KW-0597">Phosphoprotein</keyword>
<keyword evidence="4" id="KW-1185">Reference proteome</keyword>
<dbReference type="InterPro" id="IPR011006">
    <property type="entry name" value="CheY-like_superfamily"/>
</dbReference>
<dbReference type="EMBL" id="BAABKG010000001">
    <property type="protein sequence ID" value="GAA5144205.1"/>
    <property type="molecule type" value="Genomic_DNA"/>
</dbReference>
<gene>
    <name evidence="3" type="ORF">GCM10023340_11530</name>
</gene>
<dbReference type="PANTHER" id="PTHR44520:SF1">
    <property type="entry name" value="TWO-COMPONENT SYSTEM REGULATORY PROTEIN"/>
    <property type="match status" value="1"/>
</dbReference>
<dbReference type="SMART" id="SM00448">
    <property type="entry name" value="REC"/>
    <property type="match status" value="1"/>
</dbReference>
<dbReference type="Proteomes" id="UP001500221">
    <property type="component" value="Unassembled WGS sequence"/>
</dbReference>
<feature type="modified residue" description="4-aspartylphosphate" evidence="1">
    <location>
        <position position="65"/>
    </location>
</feature>
<evidence type="ECO:0000313" key="3">
    <source>
        <dbReference type="EMBL" id="GAA5144205.1"/>
    </source>
</evidence>
<dbReference type="SUPFAM" id="SSF52172">
    <property type="entry name" value="CheY-like"/>
    <property type="match status" value="1"/>
</dbReference>
<evidence type="ECO:0000259" key="2">
    <source>
        <dbReference type="PROSITE" id="PS50110"/>
    </source>
</evidence>
<reference evidence="4" key="1">
    <citation type="journal article" date="2019" name="Int. J. Syst. Evol. Microbiol.">
        <title>The Global Catalogue of Microorganisms (GCM) 10K type strain sequencing project: providing services to taxonomists for standard genome sequencing and annotation.</title>
        <authorList>
            <consortium name="The Broad Institute Genomics Platform"/>
            <consortium name="The Broad Institute Genome Sequencing Center for Infectious Disease"/>
            <person name="Wu L."/>
            <person name="Ma J."/>
        </authorList>
    </citation>
    <scope>NUCLEOTIDE SEQUENCE [LARGE SCALE GENOMIC DNA]</scope>
    <source>
        <strain evidence="4">JCM 18459</strain>
    </source>
</reference>
<accession>A0ABP9PDX4</accession>
<proteinExistence type="predicted"/>
<feature type="domain" description="Response regulatory" evidence="2">
    <location>
        <begin position="4"/>
        <end position="132"/>
    </location>
</feature>
<evidence type="ECO:0000256" key="1">
    <source>
        <dbReference type="PROSITE-ProRule" id="PRU00169"/>
    </source>
</evidence>
<dbReference type="Gene3D" id="3.40.50.2300">
    <property type="match status" value="1"/>
</dbReference>
<dbReference type="PROSITE" id="PS50110">
    <property type="entry name" value="RESPONSE_REGULATORY"/>
    <property type="match status" value="1"/>
</dbReference>
<name>A0ABP9PDX4_9ACTN</name>
<sequence length="144" mass="15467">MHPSVLVVGHDDDRLQATRDALAWGRLTNPVVACRDADEARDYVLGRGGYADRDQHPLPAIVVTDLHLSRGSGLDVLRLVRSHLQLRRTPVVVIADDATDDEISAAQHAGAAAFLAQHVAPDVLLGVIRDSGMPWAVGRVEMGA</sequence>
<dbReference type="PANTHER" id="PTHR44520">
    <property type="entry name" value="RESPONSE REGULATOR RCP1-RELATED"/>
    <property type="match status" value="1"/>
</dbReference>
<evidence type="ECO:0000313" key="4">
    <source>
        <dbReference type="Proteomes" id="UP001500221"/>
    </source>
</evidence>
<dbReference type="InterPro" id="IPR052893">
    <property type="entry name" value="TCS_response_regulator"/>
</dbReference>